<evidence type="ECO:0000313" key="2">
    <source>
        <dbReference type="EMBL" id="KEO81833.1"/>
    </source>
</evidence>
<protein>
    <submittedName>
        <fullName evidence="2">Cell wall assembly protein</fullName>
    </submittedName>
</protein>
<comment type="caution">
    <text evidence="2">The sequence shown here is derived from an EMBL/GenBank/DDBJ whole genome shotgun (WGS) entry which is preliminary data.</text>
</comment>
<dbReference type="Gene3D" id="3.40.1580.10">
    <property type="entry name" value="SMI1/KNR4-like"/>
    <property type="match status" value="1"/>
</dbReference>
<organism evidence="2 3">
    <name type="scientific">Tumebacillus flagellatus</name>
    <dbReference type="NCBI Taxonomy" id="1157490"/>
    <lineage>
        <taxon>Bacteria</taxon>
        <taxon>Bacillati</taxon>
        <taxon>Bacillota</taxon>
        <taxon>Bacilli</taxon>
        <taxon>Bacillales</taxon>
        <taxon>Alicyclobacillaceae</taxon>
        <taxon>Tumebacillus</taxon>
    </lineage>
</organism>
<accession>A0A074LPP9</accession>
<dbReference type="OrthoDB" id="2223083at2"/>
<dbReference type="InterPro" id="IPR037883">
    <property type="entry name" value="Knr4/Smi1-like_sf"/>
</dbReference>
<proteinExistence type="predicted"/>
<evidence type="ECO:0000259" key="1">
    <source>
        <dbReference type="SMART" id="SM00860"/>
    </source>
</evidence>
<gene>
    <name evidence="2" type="ORF">EL26_18505</name>
</gene>
<dbReference type="SUPFAM" id="SSF160631">
    <property type="entry name" value="SMI1/KNR4-like"/>
    <property type="match status" value="1"/>
</dbReference>
<keyword evidence="3" id="KW-1185">Reference proteome</keyword>
<dbReference type="SMART" id="SM00860">
    <property type="entry name" value="SMI1_KNR4"/>
    <property type="match status" value="1"/>
</dbReference>
<reference evidence="2 3" key="1">
    <citation type="journal article" date="2013" name="Int. J. Syst. Evol. Microbiol.">
        <title>Tumebacillus flagellatus sp. nov., an alpha-amylase/pullulanase-producing bacterium isolated from cassava wastewater.</title>
        <authorList>
            <person name="Wang Q."/>
            <person name="Xie N."/>
            <person name="Qin Y."/>
            <person name="Shen N."/>
            <person name="Zhu J."/>
            <person name="Mi H."/>
            <person name="Huang R."/>
        </authorList>
    </citation>
    <scope>NUCLEOTIDE SEQUENCE [LARGE SCALE GENOMIC DNA]</scope>
    <source>
        <strain evidence="2 3">GST4</strain>
    </source>
</reference>
<dbReference type="RefSeq" id="WP_038091896.1">
    <property type="nucleotide sequence ID" value="NZ_JMIR01000031.1"/>
</dbReference>
<dbReference type="InterPro" id="IPR018958">
    <property type="entry name" value="Knr4/Smi1-like_dom"/>
</dbReference>
<evidence type="ECO:0000313" key="3">
    <source>
        <dbReference type="Proteomes" id="UP000027931"/>
    </source>
</evidence>
<dbReference type="AlphaFoldDB" id="A0A074LPP9"/>
<dbReference type="Proteomes" id="UP000027931">
    <property type="component" value="Unassembled WGS sequence"/>
</dbReference>
<feature type="domain" description="Knr4/Smi1-like" evidence="1">
    <location>
        <begin position="11"/>
        <end position="153"/>
    </location>
</feature>
<sequence length="156" mass="17732">MKFLEESILPPPTDQRLKSFERACRVELPSEFHDLLKTYHGATPITNVFHGKGREFLIERLLCLLEDPASDETHGWYDIEVVLSQIDTRLTDDENLVGANVIPFASLFAGDFVCLDLRNQGKQSVVVWLHEESEDFNPVFLNVAGSLSEFFSMLSE</sequence>
<dbReference type="EMBL" id="JMIR01000031">
    <property type="protein sequence ID" value="KEO81833.1"/>
    <property type="molecule type" value="Genomic_DNA"/>
</dbReference>
<dbReference type="Pfam" id="PF14568">
    <property type="entry name" value="SUKH_6"/>
    <property type="match status" value="1"/>
</dbReference>
<dbReference type="eggNOG" id="ENOG502ZBAM">
    <property type="taxonomic scope" value="Bacteria"/>
</dbReference>
<name>A0A074LPP9_9BACL</name>